<evidence type="ECO:0000313" key="2">
    <source>
        <dbReference type="Proteomes" id="UP001489719"/>
    </source>
</evidence>
<gene>
    <name evidence="1" type="ORF">V1517DRAFT_325039</name>
</gene>
<protein>
    <submittedName>
        <fullName evidence="1">Uncharacterized protein</fullName>
    </submittedName>
</protein>
<name>A0ACC3TL84_9ASCO</name>
<accession>A0ACC3TL84</accession>
<dbReference type="Proteomes" id="UP001489719">
    <property type="component" value="Unassembled WGS sequence"/>
</dbReference>
<reference evidence="2" key="1">
    <citation type="journal article" date="2024" name="Front. Bioeng. Biotechnol.">
        <title>Genome-scale model development and genomic sequencing of the oleaginous clade Lipomyces.</title>
        <authorList>
            <person name="Czajka J.J."/>
            <person name="Han Y."/>
            <person name="Kim J."/>
            <person name="Mondo S.J."/>
            <person name="Hofstad B.A."/>
            <person name="Robles A."/>
            <person name="Haridas S."/>
            <person name="Riley R."/>
            <person name="LaButti K."/>
            <person name="Pangilinan J."/>
            <person name="Andreopoulos W."/>
            <person name="Lipzen A."/>
            <person name="Yan J."/>
            <person name="Wang M."/>
            <person name="Ng V."/>
            <person name="Grigoriev I.V."/>
            <person name="Spatafora J.W."/>
            <person name="Magnuson J.K."/>
            <person name="Baker S.E."/>
            <person name="Pomraning K.R."/>
        </authorList>
    </citation>
    <scope>NUCLEOTIDE SEQUENCE [LARGE SCALE GENOMIC DNA]</scope>
    <source>
        <strain evidence="2">CBS 10300</strain>
    </source>
</reference>
<keyword evidence="2" id="KW-1185">Reference proteome</keyword>
<sequence>MLVSHRLLYVGIDFFKALTTLILYLASSCEHSSVILILGGVLLSLVIGSRCGHSEILLTAYSMPNRSNCNTSHSKSYSQT</sequence>
<organism evidence="1 2">
    <name type="scientific">Lipomyces orientalis</name>
    <dbReference type="NCBI Taxonomy" id="1233043"/>
    <lineage>
        <taxon>Eukaryota</taxon>
        <taxon>Fungi</taxon>
        <taxon>Dikarya</taxon>
        <taxon>Ascomycota</taxon>
        <taxon>Saccharomycotina</taxon>
        <taxon>Lipomycetes</taxon>
        <taxon>Lipomycetales</taxon>
        <taxon>Lipomycetaceae</taxon>
        <taxon>Lipomyces</taxon>
    </lineage>
</organism>
<dbReference type="EMBL" id="MU970087">
    <property type="protein sequence ID" value="KAK9321917.1"/>
    <property type="molecule type" value="Genomic_DNA"/>
</dbReference>
<evidence type="ECO:0000313" key="1">
    <source>
        <dbReference type="EMBL" id="KAK9321917.1"/>
    </source>
</evidence>
<comment type="caution">
    <text evidence="1">The sequence shown here is derived from an EMBL/GenBank/DDBJ whole genome shotgun (WGS) entry which is preliminary data.</text>
</comment>
<proteinExistence type="predicted"/>